<organism evidence="5 6">
    <name type="scientific">Streptomyces hebeiensis</name>
    <dbReference type="NCBI Taxonomy" id="229486"/>
    <lineage>
        <taxon>Bacteria</taxon>
        <taxon>Bacillati</taxon>
        <taxon>Actinomycetota</taxon>
        <taxon>Actinomycetes</taxon>
        <taxon>Kitasatosporales</taxon>
        <taxon>Streptomycetaceae</taxon>
        <taxon>Streptomyces</taxon>
    </lineage>
</organism>
<dbReference type="Gene3D" id="3.10.129.10">
    <property type="entry name" value="Hotdog Thioesterase"/>
    <property type="match status" value="1"/>
</dbReference>
<evidence type="ECO:0000313" key="5">
    <source>
        <dbReference type="EMBL" id="GAA1191300.1"/>
    </source>
</evidence>
<evidence type="ECO:0000256" key="1">
    <source>
        <dbReference type="ARBA" id="ARBA00008324"/>
    </source>
</evidence>
<name>A0ABP4FPR1_9ACTN</name>
<feature type="region of interest" description="Disordered" evidence="3">
    <location>
        <begin position="152"/>
        <end position="185"/>
    </location>
</feature>
<proteinExistence type="inferred from homology"/>
<keyword evidence="2" id="KW-0378">Hydrolase</keyword>
<dbReference type="SUPFAM" id="SSF54637">
    <property type="entry name" value="Thioesterase/thiol ester dehydrase-isomerase"/>
    <property type="match status" value="1"/>
</dbReference>
<dbReference type="RefSeq" id="WP_344282429.1">
    <property type="nucleotide sequence ID" value="NZ_BAAAKV010000063.1"/>
</dbReference>
<dbReference type="Pfam" id="PF03061">
    <property type="entry name" value="4HBT"/>
    <property type="match status" value="1"/>
</dbReference>
<dbReference type="InterPro" id="IPR003736">
    <property type="entry name" value="PAAI_dom"/>
</dbReference>
<dbReference type="CDD" id="cd03443">
    <property type="entry name" value="PaaI_thioesterase"/>
    <property type="match status" value="1"/>
</dbReference>
<evidence type="ECO:0000313" key="6">
    <source>
        <dbReference type="Proteomes" id="UP001501371"/>
    </source>
</evidence>
<accession>A0ABP4FPR1</accession>
<comment type="caution">
    <text evidence="5">The sequence shown here is derived from an EMBL/GenBank/DDBJ whole genome shotgun (WGS) entry which is preliminary data.</text>
</comment>
<dbReference type="EMBL" id="BAAAKV010000063">
    <property type="protein sequence ID" value="GAA1191300.1"/>
    <property type="molecule type" value="Genomic_DNA"/>
</dbReference>
<dbReference type="InterPro" id="IPR006683">
    <property type="entry name" value="Thioestr_dom"/>
</dbReference>
<dbReference type="PANTHER" id="PTHR43240">
    <property type="entry name" value="1,4-DIHYDROXY-2-NAPHTHOYL-COA THIOESTERASE 1"/>
    <property type="match status" value="1"/>
</dbReference>
<reference evidence="6" key="1">
    <citation type="journal article" date="2019" name="Int. J. Syst. Evol. Microbiol.">
        <title>The Global Catalogue of Microorganisms (GCM) 10K type strain sequencing project: providing services to taxonomists for standard genome sequencing and annotation.</title>
        <authorList>
            <consortium name="The Broad Institute Genomics Platform"/>
            <consortium name="The Broad Institute Genome Sequencing Center for Infectious Disease"/>
            <person name="Wu L."/>
            <person name="Ma J."/>
        </authorList>
    </citation>
    <scope>NUCLEOTIDE SEQUENCE [LARGE SCALE GENOMIC DNA]</scope>
    <source>
        <strain evidence="6">JCM 12696</strain>
    </source>
</reference>
<sequence length="185" mass="18891">MGEHTPTTLPQDIVDEFSALGVDLPALFSAGHLGTRMGVEIVEASAERVVGTMPVEGNTQPYGLLHGGASAVLAETLGSVGAMLHGRSTKIAVGVDLNCTHHRGVRGGTVTGVATPLHLGRATATYEIVISDERDRRICTARLTCLLRDTVPDAGGDAGTAPSPDDGTGQQDLDGDVAAGGGTRL</sequence>
<gene>
    <name evidence="5" type="ORF">GCM10009654_55890</name>
</gene>
<comment type="similarity">
    <text evidence="1">Belongs to the thioesterase PaaI family.</text>
</comment>
<feature type="domain" description="Thioesterase" evidence="4">
    <location>
        <begin position="62"/>
        <end position="139"/>
    </location>
</feature>
<evidence type="ECO:0000256" key="3">
    <source>
        <dbReference type="SAM" id="MobiDB-lite"/>
    </source>
</evidence>
<dbReference type="InterPro" id="IPR029069">
    <property type="entry name" value="HotDog_dom_sf"/>
</dbReference>
<dbReference type="NCBIfam" id="TIGR00369">
    <property type="entry name" value="unchar_dom_1"/>
    <property type="match status" value="1"/>
</dbReference>
<evidence type="ECO:0000259" key="4">
    <source>
        <dbReference type="Pfam" id="PF03061"/>
    </source>
</evidence>
<keyword evidence="6" id="KW-1185">Reference proteome</keyword>
<evidence type="ECO:0000256" key="2">
    <source>
        <dbReference type="ARBA" id="ARBA00022801"/>
    </source>
</evidence>
<protein>
    <submittedName>
        <fullName evidence="5">Hotdog fold thioesterase</fullName>
    </submittedName>
</protein>
<dbReference type="Proteomes" id="UP001501371">
    <property type="component" value="Unassembled WGS sequence"/>
</dbReference>
<dbReference type="PANTHER" id="PTHR43240:SF5">
    <property type="entry name" value="1,4-DIHYDROXY-2-NAPHTHOYL-COA THIOESTERASE 1"/>
    <property type="match status" value="1"/>
</dbReference>